<evidence type="ECO:0000313" key="2">
    <source>
        <dbReference type="Proteomes" id="UP000499080"/>
    </source>
</evidence>
<reference evidence="1 2" key="1">
    <citation type="journal article" date="2019" name="Sci. Rep.">
        <title>Orb-weaving spider Araneus ventricosus genome elucidates the spidroin gene catalogue.</title>
        <authorList>
            <person name="Kono N."/>
            <person name="Nakamura H."/>
            <person name="Ohtoshi R."/>
            <person name="Moran D.A.P."/>
            <person name="Shinohara A."/>
            <person name="Yoshida Y."/>
            <person name="Fujiwara M."/>
            <person name="Mori M."/>
            <person name="Tomita M."/>
            <person name="Arakawa K."/>
        </authorList>
    </citation>
    <scope>NUCLEOTIDE SEQUENCE [LARGE SCALE GENOMIC DNA]</scope>
</reference>
<accession>A0A4Y2PZX6</accession>
<name>A0A4Y2PZX6_ARAVE</name>
<keyword evidence="2" id="KW-1185">Reference proteome</keyword>
<evidence type="ECO:0000313" key="1">
    <source>
        <dbReference type="EMBL" id="GBN56809.1"/>
    </source>
</evidence>
<organism evidence="1 2">
    <name type="scientific">Araneus ventricosus</name>
    <name type="common">Orbweaver spider</name>
    <name type="synonym">Epeira ventricosa</name>
    <dbReference type="NCBI Taxonomy" id="182803"/>
    <lineage>
        <taxon>Eukaryota</taxon>
        <taxon>Metazoa</taxon>
        <taxon>Ecdysozoa</taxon>
        <taxon>Arthropoda</taxon>
        <taxon>Chelicerata</taxon>
        <taxon>Arachnida</taxon>
        <taxon>Araneae</taxon>
        <taxon>Araneomorphae</taxon>
        <taxon>Entelegynae</taxon>
        <taxon>Araneoidea</taxon>
        <taxon>Araneidae</taxon>
        <taxon>Araneus</taxon>
    </lineage>
</organism>
<protein>
    <submittedName>
        <fullName evidence="1">Uncharacterized protein</fullName>
    </submittedName>
</protein>
<gene>
    <name evidence="1" type="ORF">AVEN_132268_1</name>
</gene>
<dbReference type="Proteomes" id="UP000499080">
    <property type="component" value="Unassembled WGS sequence"/>
</dbReference>
<proteinExistence type="predicted"/>
<comment type="caution">
    <text evidence="1">The sequence shown here is derived from an EMBL/GenBank/DDBJ whole genome shotgun (WGS) entry which is preliminary data.</text>
</comment>
<sequence length="96" mass="10976">MDLRLQGIIVAGSKEEYDFINSYTDKYFMSKTTRQEIRTVSKRSLQLRQKLSHCSKIISELEKKSNVNNSVTSALLLDGEITVGWKRIGCWEICGS</sequence>
<dbReference type="AlphaFoldDB" id="A0A4Y2PZX6"/>
<dbReference type="EMBL" id="BGPR01012595">
    <property type="protein sequence ID" value="GBN56809.1"/>
    <property type="molecule type" value="Genomic_DNA"/>
</dbReference>